<dbReference type="Pfam" id="PF07009">
    <property type="entry name" value="NusG_II"/>
    <property type="match status" value="1"/>
</dbReference>
<keyword evidence="1" id="KW-0812">Transmembrane</keyword>
<dbReference type="CDD" id="cd09911">
    <property type="entry name" value="Lin0431_like"/>
    <property type="match status" value="1"/>
</dbReference>
<dbReference type="RefSeq" id="WP_042532757.1">
    <property type="nucleotide sequence ID" value="NZ_CDGG01000001.1"/>
</dbReference>
<name>A0A0A1MSX5_9BACI</name>
<accession>A0A0A1MSX5</accession>
<dbReference type="Gene3D" id="2.60.320.10">
    <property type="entry name" value="N-utilization substance G protein NusG, insert domain"/>
    <property type="match status" value="1"/>
</dbReference>
<dbReference type="InterPro" id="IPR038690">
    <property type="entry name" value="NusG_2_sf"/>
</dbReference>
<dbReference type="EMBL" id="CDGG01000001">
    <property type="protein sequence ID" value="CEI82764.1"/>
    <property type="molecule type" value="Genomic_DNA"/>
</dbReference>
<evidence type="ECO:0000313" key="2">
    <source>
        <dbReference type="EMBL" id="CEI82764.1"/>
    </source>
</evidence>
<reference evidence="2 3" key="1">
    <citation type="submission" date="2014-11" db="EMBL/GenBank/DDBJ databases">
        <authorList>
            <person name="Urmite Genomes Urmite Genomes"/>
        </authorList>
    </citation>
    <scope>NUCLEOTIDE SEQUENCE [LARGE SCALE GENOMIC DNA]</scope>
    <source>
        <strain evidence="2 3">Oc5</strain>
    </source>
</reference>
<proteinExistence type="predicted"/>
<keyword evidence="1" id="KW-1133">Transmembrane helix</keyword>
<dbReference type="OrthoDB" id="47603at2"/>
<dbReference type="Proteomes" id="UP000040453">
    <property type="component" value="Unassembled WGS sequence"/>
</dbReference>
<evidence type="ECO:0000256" key="1">
    <source>
        <dbReference type="SAM" id="Phobius"/>
    </source>
</evidence>
<keyword evidence="1" id="KW-0472">Membrane</keyword>
<keyword evidence="3" id="KW-1185">Reference proteome</keyword>
<feature type="transmembrane region" description="Helical" evidence="1">
    <location>
        <begin position="12"/>
        <end position="32"/>
    </location>
</feature>
<organism evidence="2 3">
    <name type="scientific">Oceanobacillus oncorhynchi</name>
    <dbReference type="NCBI Taxonomy" id="545501"/>
    <lineage>
        <taxon>Bacteria</taxon>
        <taxon>Bacillati</taxon>
        <taxon>Bacillota</taxon>
        <taxon>Bacilli</taxon>
        <taxon>Bacillales</taxon>
        <taxon>Bacillaceae</taxon>
        <taxon>Oceanobacillus</taxon>
    </lineage>
</organism>
<evidence type="ECO:0000313" key="3">
    <source>
        <dbReference type="Proteomes" id="UP000040453"/>
    </source>
</evidence>
<sequence length="138" mass="15600">MKDFYHMLKPWDVILVILLVLLSFLPIGIFVLQQSQYAEEDSVNVAVITVDNEIVEEIQLTGNTETREIEIEVSDHDNNIIEVDNERIHIKSATCSDQICVRTGYISRPGQTIVCLPHKLVVEIQSDSGETEDMIISS</sequence>
<gene>
    <name evidence="2" type="ORF">BN997_02650</name>
</gene>
<dbReference type="STRING" id="545501.BN997_02650"/>
<protein>
    <submittedName>
        <fullName evidence="2">Uncharacterized protein</fullName>
    </submittedName>
</protein>
<dbReference type="AlphaFoldDB" id="A0A0A1MSX5"/>